<protein>
    <submittedName>
        <fullName evidence="6">Chlorohydrolase family protein</fullName>
    </submittedName>
</protein>
<evidence type="ECO:0000256" key="4">
    <source>
        <dbReference type="ARBA" id="ARBA00022833"/>
    </source>
</evidence>
<dbReference type="RefSeq" id="XP_016586954.1">
    <property type="nucleotide sequence ID" value="XM_016735720.1"/>
</dbReference>
<dbReference type="EMBL" id="AXCR01000007">
    <property type="protein sequence ID" value="KJR84278.1"/>
    <property type="molecule type" value="Genomic_DNA"/>
</dbReference>
<dbReference type="Gene3D" id="3.20.20.140">
    <property type="entry name" value="Metal-dependent hydrolases"/>
    <property type="match status" value="1"/>
</dbReference>
<reference evidence="6 7" key="2">
    <citation type="journal article" date="2015" name="Eukaryot. Cell">
        <title>Asexual propagation of a virulent clone complex in a human and feline outbreak of sporotrichosis.</title>
        <authorList>
            <person name="Teixeira Mde M."/>
            <person name="Rodrigues A.M."/>
            <person name="Tsui C.K."/>
            <person name="de Almeida L.G."/>
            <person name="Van Diepeningen A.D."/>
            <person name="van den Ende B.G."/>
            <person name="Fernandes G.F."/>
            <person name="Kano R."/>
            <person name="Hamelin R.C."/>
            <person name="Lopes-Bezerra L.M."/>
            <person name="Vasconcelos A.T."/>
            <person name="de Hoog S."/>
            <person name="de Camargo Z.P."/>
            <person name="Felipe M.S."/>
        </authorList>
    </citation>
    <scope>NUCLEOTIDE SEQUENCE [LARGE SCALE GENOMIC DNA]</scope>
    <source>
        <strain evidence="6 7">1099-18</strain>
    </source>
</reference>
<organism evidence="6 7">
    <name type="scientific">Sporothrix schenckii 1099-18</name>
    <dbReference type="NCBI Taxonomy" id="1397361"/>
    <lineage>
        <taxon>Eukaryota</taxon>
        <taxon>Fungi</taxon>
        <taxon>Dikarya</taxon>
        <taxon>Ascomycota</taxon>
        <taxon>Pezizomycotina</taxon>
        <taxon>Sordariomycetes</taxon>
        <taxon>Sordariomycetidae</taxon>
        <taxon>Ophiostomatales</taxon>
        <taxon>Ophiostomataceae</taxon>
        <taxon>Sporothrix</taxon>
    </lineage>
</organism>
<dbReference type="InterPro" id="IPR011059">
    <property type="entry name" value="Metal-dep_hydrolase_composite"/>
</dbReference>
<dbReference type="Proteomes" id="UP000033710">
    <property type="component" value="Unassembled WGS sequence"/>
</dbReference>
<dbReference type="InterPro" id="IPR006680">
    <property type="entry name" value="Amidohydro-rel"/>
</dbReference>
<dbReference type="SUPFAM" id="SSF51338">
    <property type="entry name" value="Composite domain of metallo-dependent hydrolases"/>
    <property type="match status" value="1"/>
</dbReference>
<dbReference type="VEuPathDB" id="FungiDB:SPSK_09141"/>
<sequence>MSTSILFHDATIITFDDATKRIKVVAPGSLWVQDDRIAGIYDADTPVPADLPANTEKVDATGKIISPGFVDTHRHGWQTAYRSIAANTTLPEYFVRYGQYAALGAFTADDVYAGQLAGLYECLNAGVTTTLDHAHHCWDAATSKAGLDASIDSGLRVFWCYTFHDLPNGYDHAQQLQVADKLRTDERLKTSPTEFGVAYDGWAMSPPETVASVVEYVTTKDVNVLTTHSLGGPWVANHGPEVLEKHKVLNTPVPVVISHASFVSDKDVELLRSSNQYVSITPESEMHYGHDHEHNHKFLDQCALGVDTHFTFSTDMVQQARLWLQVTRRTLFREKLAQNTIGHPNPFDVEQAFYLATVAGGLALRRPDLGVIRKGAKADLVVFDGDSPNMLGFVDPVAAILLHSNVGDVRHVLVDGRWRKKDGVLQPAANTGADWADTIKPTFLKSARGIQEQWAARPLPTIEGKFWGVTPHAVIDKVNVVRK</sequence>
<dbReference type="GO" id="GO:0019239">
    <property type="term" value="F:deaminase activity"/>
    <property type="evidence" value="ECO:0007669"/>
    <property type="project" value="TreeGrafter"/>
</dbReference>
<keyword evidence="2" id="KW-0479">Metal-binding</keyword>
<comment type="cofactor">
    <cofactor evidence="1">
        <name>Zn(2+)</name>
        <dbReference type="ChEBI" id="CHEBI:29105"/>
    </cofactor>
</comment>
<dbReference type="SUPFAM" id="SSF51556">
    <property type="entry name" value="Metallo-dependent hydrolases"/>
    <property type="match status" value="1"/>
</dbReference>
<evidence type="ECO:0000313" key="6">
    <source>
        <dbReference type="EMBL" id="KJR84278.1"/>
    </source>
</evidence>
<keyword evidence="4" id="KW-0862">Zinc</keyword>
<evidence type="ECO:0000256" key="3">
    <source>
        <dbReference type="ARBA" id="ARBA00022801"/>
    </source>
</evidence>
<gene>
    <name evidence="6" type="ORF">SPSK_09141</name>
</gene>
<dbReference type="Gene3D" id="2.30.40.10">
    <property type="entry name" value="Urease, subunit C, domain 1"/>
    <property type="match status" value="1"/>
</dbReference>
<keyword evidence="3 6" id="KW-0378">Hydrolase</keyword>
<feature type="domain" description="Amidohydrolase-related" evidence="5">
    <location>
        <begin position="64"/>
        <end position="418"/>
    </location>
</feature>
<dbReference type="InterPro" id="IPR032466">
    <property type="entry name" value="Metal_Hydrolase"/>
</dbReference>
<accession>A0A0F2M3K5</accession>
<dbReference type="GO" id="GO:0005829">
    <property type="term" value="C:cytosol"/>
    <property type="evidence" value="ECO:0007669"/>
    <property type="project" value="TreeGrafter"/>
</dbReference>
<evidence type="ECO:0000313" key="7">
    <source>
        <dbReference type="Proteomes" id="UP000033710"/>
    </source>
</evidence>
<reference evidence="6 7" key="1">
    <citation type="journal article" date="2014" name="BMC Genomics">
        <title>Comparative genomics of the major fungal agents of human and animal Sporotrichosis: Sporothrix schenckii and Sporothrix brasiliensis.</title>
        <authorList>
            <person name="Teixeira M.M."/>
            <person name="de Almeida L.G."/>
            <person name="Kubitschek-Barreira P."/>
            <person name="Alves F.L."/>
            <person name="Kioshima E.S."/>
            <person name="Abadio A.K."/>
            <person name="Fernandes L."/>
            <person name="Derengowski L.S."/>
            <person name="Ferreira K.S."/>
            <person name="Souza R.C."/>
            <person name="Ruiz J.C."/>
            <person name="de Andrade N.C."/>
            <person name="Paes H.C."/>
            <person name="Nicola A.M."/>
            <person name="Albuquerque P."/>
            <person name="Gerber A.L."/>
            <person name="Martins V.P."/>
            <person name="Peconick L.D."/>
            <person name="Neto A.V."/>
            <person name="Chaucanez C.B."/>
            <person name="Silva P.A."/>
            <person name="Cunha O.L."/>
            <person name="de Oliveira F.F."/>
            <person name="dos Santos T.C."/>
            <person name="Barros A.L."/>
            <person name="Soares M.A."/>
            <person name="de Oliveira L.M."/>
            <person name="Marini M.M."/>
            <person name="Villalobos-Duno H."/>
            <person name="Cunha M.M."/>
            <person name="de Hoog S."/>
            <person name="da Silveira J.F."/>
            <person name="Henrissat B."/>
            <person name="Nino-Vega G.A."/>
            <person name="Cisalpino P.S."/>
            <person name="Mora-Montes H.M."/>
            <person name="Almeida S.R."/>
            <person name="Stajich J.E."/>
            <person name="Lopes-Bezerra L.M."/>
            <person name="Vasconcelos A.T."/>
            <person name="Felipe M.S."/>
        </authorList>
    </citation>
    <scope>NUCLEOTIDE SEQUENCE [LARGE SCALE GENOMIC DNA]</scope>
    <source>
        <strain evidence="6 7">1099-18</strain>
    </source>
</reference>
<dbReference type="OrthoDB" id="194468at2759"/>
<evidence type="ECO:0000256" key="1">
    <source>
        <dbReference type="ARBA" id="ARBA00001947"/>
    </source>
</evidence>
<comment type="caution">
    <text evidence="6">The sequence shown here is derived from an EMBL/GenBank/DDBJ whole genome shotgun (WGS) entry which is preliminary data.</text>
</comment>
<name>A0A0F2M3K5_SPOSC</name>
<dbReference type="GeneID" id="27670997"/>
<dbReference type="KEGG" id="ssck:SPSK_09141"/>
<dbReference type="InterPro" id="IPR051607">
    <property type="entry name" value="Metallo-dep_hydrolases"/>
</dbReference>
<dbReference type="PANTHER" id="PTHR11271">
    <property type="entry name" value="GUANINE DEAMINASE"/>
    <property type="match status" value="1"/>
</dbReference>
<proteinExistence type="predicted"/>
<dbReference type="PANTHER" id="PTHR11271:SF37">
    <property type="entry name" value="FAMILY PROTEIN, PUTATIVE (AFU_ORTHOLOGUE AFUA_4G00460)-RELATED"/>
    <property type="match status" value="1"/>
</dbReference>
<evidence type="ECO:0000256" key="2">
    <source>
        <dbReference type="ARBA" id="ARBA00022723"/>
    </source>
</evidence>
<dbReference type="AlphaFoldDB" id="A0A0F2M3K5"/>
<dbReference type="Pfam" id="PF01979">
    <property type="entry name" value="Amidohydro_1"/>
    <property type="match status" value="1"/>
</dbReference>
<evidence type="ECO:0000259" key="5">
    <source>
        <dbReference type="Pfam" id="PF01979"/>
    </source>
</evidence>
<dbReference type="GO" id="GO:0046872">
    <property type="term" value="F:metal ion binding"/>
    <property type="evidence" value="ECO:0007669"/>
    <property type="project" value="UniProtKB-KW"/>
</dbReference>